<dbReference type="AlphaFoldDB" id="A0A7W2LRM9"/>
<dbReference type="GO" id="GO:0016787">
    <property type="term" value="F:hydrolase activity"/>
    <property type="evidence" value="ECO:0007669"/>
    <property type="project" value="UniProtKB-KW"/>
</dbReference>
<dbReference type="GO" id="GO:0005829">
    <property type="term" value="C:cytosol"/>
    <property type="evidence" value="ECO:0007669"/>
    <property type="project" value="TreeGrafter"/>
</dbReference>
<evidence type="ECO:0000313" key="8">
    <source>
        <dbReference type="Proteomes" id="UP000556620"/>
    </source>
</evidence>
<dbReference type="RefSeq" id="WP_054913360.1">
    <property type="nucleotide sequence ID" value="NZ_JACGCU010000065.1"/>
</dbReference>
<feature type="domain" description="HNH nuclease" evidence="5">
    <location>
        <begin position="44"/>
        <end position="99"/>
    </location>
</feature>
<dbReference type="PANTHER" id="PTHR41286">
    <property type="entry name" value="HNH NUCLEASE YAJD-RELATED"/>
    <property type="match status" value="1"/>
</dbReference>
<evidence type="ECO:0000256" key="3">
    <source>
        <dbReference type="ARBA" id="ARBA00038412"/>
    </source>
</evidence>
<organism evidence="7 9">
    <name type="scientific">Pseudomonas juntendi</name>
    <dbReference type="NCBI Taxonomy" id="2666183"/>
    <lineage>
        <taxon>Bacteria</taxon>
        <taxon>Pseudomonadati</taxon>
        <taxon>Pseudomonadota</taxon>
        <taxon>Gammaproteobacteria</taxon>
        <taxon>Pseudomonadales</taxon>
        <taxon>Pseudomonadaceae</taxon>
        <taxon>Pseudomonas</taxon>
    </lineage>
</organism>
<evidence type="ECO:0000313" key="7">
    <source>
        <dbReference type="EMBL" id="MBA6145794.1"/>
    </source>
</evidence>
<keyword evidence="7" id="KW-0255">Endonuclease</keyword>
<gene>
    <name evidence="7" type="ORF">H4B97_25540</name>
    <name evidence="6" type="ORF">H4C44_24445</name>
</gene>
<accession>A0A7W2LRM9</accession>
<dbReference type="EMBL" id="JACGCU010000065">
    <property type="protein sequence ID" value="MBA6062314.1"/>
    <property type="molecule type" value="Genomic_DNA"/>
</dbReference>
<dbReference type="Proteomes" id="UP000556620">
    <property type="component" value="Unassembled WGS sequence"/>
</dbReference>
<evidence type="ECO:0000256" key="2">
    <source>
        <dbReference type="ARBA" id="ARBA00022801"/>
    </source>
</evidence>
<proteinExistence type="inferred from homology"/>
<dbReference type="SMART" id="SM00507">
    <property type="entry name" value="HNHc"/>
    <property type="match status" value="1"/>
</dbReference>
<dbReference type="GO" id="GO:0003676">
    <property type="term" value="F:nucleic acid binding"/>
    <property type="evidence" value="ECO:0007669"/>
    <property type="project" value="InterPro"/>
</dbReference>
<evidence type="ECO:0000313" key="6">
    <source>
        <dbReference type="EMBL" id="MBA6062314.1"/>
    </source>
</evidence>
<sequence>MARLKTITPRLADGTGSRVKVVNPSSWRCGKTSSQRGYNYKWQKARERHLLDHPLCVYCARLGRTTAATVVDHVTPHRGDMTLFWDQSNWQSLCKPCHDSVKQAEEAAGLG</sequence>
<evidence type="ECO:0000256" key="4">
    <source>
        <dbReference type="ARBA" id="ARBA00040194"/>
    </source>
</evidence>
<keyword evidence="2" id="KW-0378">Hydrolase</keyword>
<evidence type="ECO:0000259" key="5">
    <source>
        <dbReference type="SMART" id="SM00507"/>
    </source>
</evidence>
<comment type="caution">
    <text evidence="7">The sequence shown here is derived from an EMBL/GenBank/DDBJ whole genome shotgun (WGS) entry which is preliminary data.</text>
</comment>
<dbReference type="EMBL" id="JACGCZ010000090">
    <property type="protein sequence ID" value="MBA6145794.1"/>
    <property type="molecule type" value="Genomic_DNA"/>
</dbReference>
<comment type="similarity">
    <text evidence="3">Belongs to the HNH nuclease family.</text>
</comment>
<dbReference type="GO" id="GO:0008270">
    <property type="term" value="F:zinc ion binding"/>
    <property type="evidence" value="ECO:0007669"/>
    <property type="project" value="InterPro"/>
</dbReference>
<dbReference type="GO" id="GO:0004519">
    <property type="term" value="F:endonuclease activity"/>
    <property type="evidence" value="ECO:0007669"/>
    <property type="project" value="UniProtKB-KW"/>
</dbReference>
<reference evidence="8 9" key="1">
    <citation type="submission" date="2020-07" db="EMBL/GenBank/DDBJ databases">
        <title>Diversity of carbapenemase encoding genes among Pseudomonas putida group clinical isolates in a tertiary Brazilian hospital.</title>
        <authorList>
            <person name="Alberto-Lei F."/>
            <person name="Nodari C.S."/>
            <person name="Streling A.P."/>
            <person name="Paulino J.T."/>
            <person name="Bessa-Neto F.O."/>
            <person name="Cayo R."/>
            <person name="Gales A.C."/>
        </authorList>
    </citation>
    <scope>NUCLEOTIDE SEQUENCE [LARGE SCALE GENOMIC DNA]</scope>
    <source>
        <strain evidence="7 9">12273</strain>
        <strain evidence="6 8">14535</strain>
    </source>
</reference>
<dbReference type="Gene3D" id="1.10.30.50">
    <property type="match status" value="1"/>
</dbReference>
<keyword evidence="1" id="KW-0540">Nuclease</keyword>
<dbReference type="Pfam" id="PF01844">
    <property type="entry name" value="HNH"/>
    <property type="match status" value="1"/>
</dbReference>
<protein>
    <recommendedName>
        <fullName evidence="4">Putative HNH nuclease YajD</fullName>
    </recommendedName>
</protein>
<dbReference type="InterPro" id="IPR002711">
    <property type="entry name" value="HNH"/>
</dbReference>
<dbReference type="CDD" id="cd00085">
    <property type="entry name" value="HNHc"/>
    <property type="match status" value="1"/>
</dbReference>
<dbReference type="InterPro" id="IPR003615">
    <property type="entry name" value="HNH_nuc"/>
</dbReference>
<evidence type="ECO:0000313" key="9">
    <source>
        <dbReference type="Proteomes" id="UP000590738"/>
    </source>
</evidence>
<evidence type="ECO:0000256" key="1">
    <source>
        <dbReference type="ARBA" id="ARBA00022722"/>
    </source>
</evidence>
<dbReference type="PANTHER" id="PTHR41286:SF1">
    <property type="entry name" value="HNH NUCLEASE YAJD-RELATED"/>
    <property type="match status" value="1"/>
</dbReference>
<dbReference type="Proteomes" id="UP000590738">
    <property type="component" value="Unassembled WGS sequence"/>
</dbReference>
<name>A0A7W2LRM9_9PSED</name>